<proteinExistence type="predicted"/>
<dbReference type="PANTHER" id="PTHR14465">
    <property type="entry name" value="IQ DOMAIN-CONTAINING PROTEIN H"/>
    <property type="match status" value="1"/>
</dbReference>
<dbReference type="PROSITE" id="PS50975">
    <property type="entry name" value="ATP_GRASP"/>
    <property type="match status" value="1"/>
</dbReference>
<dbReference type="GO" id="GO:0046872">
    <property type="term" value="F:metal ion binding"/>
    <property type="evidence" value="ECO:0007669"/>
    <property type="project" value="InterPro"/>
</dbReference>
<gene>
    <name evidence="3" type="ORF">D0Z08_30680</name>
</gene>
<evidence type="ECO:0000259" key="2">
    <source>
        <dbReference type="PROSITE" id="PS50975"/>
    </source>
</evidence>
<dbReference type="Gene3D" id="3.30.470.20">
    <property type="entry name" value="ATP-grasp fold, B domain"/>
    <property type="match status" value="1"/>
</dbReference>
<dbReference type="InterPro" id="IPR038752">
    <property type="entry name" value="IQCH"/>
</dbReference>
<dbReference type="GO" id="GO:0005524">
    <property type="term" value="F:ATP binding"/>
    <property type="evidence" value="ECO:0007669"/>
    <property type="project" value="UniProtKB-UniRule"/>
</dbReference>
<dbReference type="Pfam" id="PF24923">
    <property type="entry name" value="ATP-grasp_IQCH"/>
    <property type="match status" value="2"/>
</dbReference>
<accession>A0A417XSB0</accession>
<dbReference type="InterPro" id="IPR011761">
    <property type="entry name" value="ATP-grasp"/>
</dbReference>
<dbReference type="InterPro" id="IPR056855">
    <property type="entry name" value="ATP-grasp_IQCH"/>
</dbReference>
<sequence length="370" mass="39991">MLDRIRGAIPNLNRALIMPFNVSRLEAELAVQLGIPVYGPDPSLDRWGTKTGSRRIFAEEGVPHALGVDGVTTVNDVVAGIERILEGSPKVQKVIVKLDRSVSGLGNATVDVAGVADREDLAAAVRSLAPEDSNTDPSTYLAELREGGGIVEELISGEHFRSPSVQMRNSPGQDVEIVSTHDQVLGGPTGQMFLGCRFPADRAYSQLISQEAMKVGDRLAREGVIGRYGIDFVVTRTREGLWDARAIEINLRNGGTTHPNLTLIALTDGTFDPDRGRFLTPDGEDRHYMSTDHLQHPAFSRLTPDDLLDLAAAPPLKWDADSLTGPAFHLVSAIAVAGLAGVTAIAESRHAADRLYQTVKRELIREASRL</sequence>
<protein>
    <recommendedName>
        <fullName evidence="2">ATP-grasp domain-containing protein</fullName>
    </recommendedName>
</protein>
<dbReference type="Proteomes" id="UP000283644">
    <property type="component" value="Unassembled WGS sequence"/>
</dbReference>
<dbReference type="AlphaFoldDB" id="A0A417XSB0"/>
<comment type="caution">
    <text evidence="3">The sequence shown here is derived from an EMBL/GenBank/DDBJ whole genome shotgun (WGS) entry which is preliminary data.</text>
</comment>
<keyword evidence="1" id="KW-0067">ATP-binding</keyword>
<keyword evidence="1" id="KW-0547">Nucleotide-binding</keyword>
<organism evidence="3 4">
    <name type="scientific">Nocardioides immobilis</name>
    <dbReference type="NCBI Taxonomy" id="2049295"/>
    <lineage>
        <taxon>Bacteria</taxon>
        <taxon>Bacillati</taxon>
        <taxon>Actinomycetota</taxon>
        <taxon>Actinomycetes</taxon>
        <taxon>Propionibacteriales</taxon>
        <taxon>Nocardioidaceae</taxon>
        <taxon>Nocardioides</taxon>
    </lineage>
</organism>
<evidence type="ECO:0000256" key="1">
    <source>
        <dbReference type="PROSITE-ProRule" id="PRU00409"/>
    </source>
</evidence>
<dbReference type="EMBL" id="QXGH01000052">
    <property type="protein sequence ID" value="RHW23243.1"/>
    <property type="molecule type" value="Genomic_DNA"/>
</dbReference>
<name>A0A417XSB0_9ACTN</name>
<reference evidence="3 4" key="1">
    <citation type="submission" date="2018-09" db="EMBL/GenBank/DDBJ databases">
        <title>Genome sequencing of Nocardioides immobilis CCTCC AB 2017083 for comparison to Nocardioides silvaticus.</title>
        <authorList>
            <person name="Li C."/>
            <person name="Wang G."/>
        </authorList>
    </citation>
    <scope>NUCLEOTIDE SEQUENCE [LARGE SCALE GENOMIC DNA]</scope>
    <source>
        <strain evidence="3 4">CCTCC AB 2017083</strain>
    </source>
</reference>
<dbReference type="SUPFAM" id="SSF56059">
    <property type="entry name" value="Glutathione synthetase ATP-binding domain-like"/>
    <property type="match status" value="1"/>
</dbReference>
<dbReference type="PANTHER" id="PTHR14465:SF0">
    <property type="entry name" value="IQ DOMAIN-CONTAINING PROTEIN H"/>
    <property type="match status" value="1"/>
</dbReference>
<feature type="domain" description="ATP-grasp" evidence="2">
    <location>
        <begin position="54"/>
        <end position="280"/>
    </location>
</feature>
<evidence type="ECO:0000313" key="3">
    <source>
        <dbReference type="EMBL" id="RHW23243.1"/>
    </source>
</evidence>
<evidence type="ECO:0000313" key="4">
    <source>
        <dbReference type="Proteomes" id="UP000283644"/>
    </source>
</evidence>
<keyword evidence="4" id="KW-1185">Reference proteome</keyword>